<evidence type="ECO:0000256" key="1">
    <source>
        <dbReference type="ARBA" id="ARBA00023004"/>
    </source>
</evidence>
<evidence type="ECO:0000313" key="4">
    <source>
        <dbReference type="Proteomes" id="UP000261811"/>
    </source>
</evidence>
<name>A0A372JEK3_9ACTN</name>
<dbReference type="Pfam" id="PF04023">
    <property type="entry name" value="FeoA"/>
    <property type="match status" value="1"/>
</dbReference>
<dbReference type="SMART" id="SM00899">
    <property type="entry name" value="FeoA"/>
    <property type="match status" value="1"/>
</dbReference>
<dbReference type="InterPro" id="IPR008988">
    <property type="entry name" value="Transcriptional_repressor_C"/>
</dbReference>
<evidence type="ECO:0000313" key="3">
    <source>
        <dbReference type="EMBL" id="RFU38445.1"/>
    </source>
</evidence>
<proteinExistence type="predicted"/>
<dbReference type="EMBL" id="QURH01000801">
    <property type="protein sequence ID" value="RFU38445.1"/>
    <property type="molecule type" value="Genomic_DNA"/>
</dbReference>
<gene>
    <name evidence="3" type="ORF">DZF91_27680</name>
</gene>
<dbReference type="AlphaFoldDB" id="A0A372JEK3"/>
<dbReference type="Gene3D" id="2.30.30.90">
    <property type="match status" value="1"/>
</dbReference>
<keyword evidence="4" id="KW-1185">Reference proteome</keyword>
<organism evidence="3 4">
    <name type="scientific">Actinomadura logoneensis</name>
    <dbReference type="NCBI Taxonomy" id="2293572"/>
    <lineage>
        <taxon>Bacteria</taxon>
        <taxon>Bacillati</taxon>
        <taxon>Actinomycetota</taxon>
        <taxon>Actinomycetes</taxon>
        <taxon>Streptosporangiales</taxon>
        <taxon>Thermomonosporaceae</taxon>
        <taxon>Actinomadura</taxon>
    </lineage>
</organism>
<feature type="domain" description="Ferrous iron transporter FeoA-like" evidence="2">
    <location>
        <begin position="1"/>
        <end position="69"/>
    </location>
</feature>
<dbReference type="Proteomes" id="UP000261811">
    <property type="component" value="Unassembled WGS sequence"/>
</dbReference>
<keyword evidence="1" id="KW-0408">Iron</keyword>
<reference evidence="3 4" key="1">
    <citation type="submission" date="2018-08" db="EMBL/GenBank/DDBJ databases">
        <title>Actinomadura jelena sp. nov., a novel Actinomycete isolated from soil in Chad.</title>
        <authorList>
            <person name="Shi L."/>
        </authorList>
    </citation>
    <scope>NUCLEOTIDE SEQUENCE [LARGE SCALE GENOMIC DNA]</scope>
    <source>
        <strain evidence="3 4">NEAU-G17</strain>
    </source>
</reference>
<dbReference type="GO" id="GO:0046914">
    <property type="term" value="F:transition metal ion binding"/>
    <property type="evidence" value="ECO:0007669"/>
    <property type="project" value="InterPro"/>
</dbReference>
<dbReference type="OrthoDB" id="3543060at2"/>
<comment type="caution">
    <text evidence="3">The sequence shown here is derived from an EMBL/GenBank/DDBJ whole genome shotgun (WGS) entry which is preliminary data.</text>
</comment>
<dbReference type="SUPFAM" id="SSF50037">
    <property type="entry name" value="C-terminal domain of transcriptional repressors"/>
    <property type="match status" value="1"/>
</dbReference>
<dbReference type="InterPro" id="IPR038157">
    <property type="entry name" value="FeoA_core_dom"/>
</dbReference>
<evidence type="ECO:0000259" key="2">
    <source>
        <dbReference type="SMART" id="SM00899"/>
    </source>
</evidence>
<dbReference type="InterPro" id="IPR007167">
    <property type="entry name" value="Fe-transptr_FeoA-like"/>
</dbReference>
<dbReference type="RefSeq" id="WP_117360077.1">
    <property type="nucleotide sequence ID" value="NZ_QURH01000801.1"/>
</dbReference>
<protein>
    <submittedName>
        <fullName evidence="3">Ferrous iron transport protein A</fullName>
    </submittedName>
</protein>
<sequence length="89" mass="8879">MTVADCAPGSVVRLRRVAARNGRLRELGFVPGAVLRVLARGGTGGLIVAIGDARMAVDREIAHVIHVEPVAAAAAGAVPASAARAASSS</sequence>
<accession>A0A372JEK3</accession>